<proteinExistence type="predicted"/>
<dbReference type="AlphaFoldDB" id="X0Y5X1"/>
<comment type="caution">
    <text evidence="1">The sequence shown here is derived from an EMBL/GenBank/DDBJ whole genome shotgun (WGS) entry which is preliminary data.</text>
</comment>
<gene>
    <name evidence="1" type="ORF">S01H1_83297</name>
</gene>
<feature type="non-terminal residue" evidence="1">
    <location>
        <position position="1"/>
    </location>
</feature>
<evidence type="ECO:0000313" key="1">
    <source>
        <dbReference type="EMBL" id="GAG44078.1"/>
    </source>
</evidence>
<protein>
    <submittedName>
        <fullName evidence="1">Uncharacterized protein</fullName>
    </submittedName>
</protein>
<name>X0Y5X1_9ZZZZ</name>
<reference evidence="1" key="1">
    <citation type="journal article" date="2014" name="Front. Microbiol.">
        <title>High frequency of phylogenetically diverse reductive dehalogenase-homologous genes in deep subseafloor sedimentary metagenomes.</title>
        <authorList>
            <person name="Kawai M."/>
            <person name="Futagami T."/>
            <person name="Toyoda A."/>
            <person name="Takaki Y."/>
            <person name="Nishi S."/>
            <person name="Hori S."/>
            <person name="Arai W."/>
            <person name="Tsubouchi T."/>
            <person name="Morono Y."/>
            <person name="Uchiyama I."/>
            <person name="Ito T."/>
            <person name="Fujiyama A."/>
            <person name="Inagaki F."/>
            <person name="Takami H."/>
        </authorList>
    </citation>
    <scope>NUCLEOTIDE SEQUENCE</scope>
    <source>
        <strain evidence="1">Expedition CK06-06</strain>
    </source>
</reference>
<dbReference type="EMBL" id="BARS01056603">
    <property type="protein sequence ID" value="GAG44078.1"/>
    <property type="molecule type" value="Genomic_DNA"/>
</dbReference>
<organism evidence="1">
    <name type="scientific">marine sediment metagenome</name>
    <dbReference type="NCBI Taxonomy" id="412755"/>
    <lineage>
        <taxon>unclassified sequences</taxon>
        <taxon>metagenomes</taxon>
        <taxon>ecological metagenomes</taxon>
    </lineage>
</organism>
<accession>X0Y5X1</accession>
<sequence length="38" mass="4281">LSRQAGLEAEEEGLTEEEVQAEIEAIKRQVYAEQYGRG</sequence>